<sequence length="67" mass="7342">TRGEVTPSSCAPSSCWLPFVWSPTTSYSSSYPSWHSPSYWPSSTLPFLKAVWQHVSVVCSADSRSSA</sequence>
<proteinExistence type="predicted"/>
<dbReference type="AlphaFoldDB" id="A0A1D2AIR6"/>
<reference evidence="1" key="1">
    <citation type="submission" date="2016-07" db="EMBL/GenBank/DDBJ databases">
        <title>Salivary Glands transcriptome analysis on engorged females of Ornithodoros brasiliensis (Acari:Argasidae).</title>
        <authorList>
            <person name="Simons S.M."/>
            <person name="Carvalho E."/>
            <person name="Junqueira-de-Azevedo I."/>
            <person name="Ho P.L."/>
            <person name="Giovanni D."/>
            <person name="Mendonca R."/>
            <person name="Onofrio V."/>
            <person name="Landulfo G."/>
            <person name="Ramirez D."/>
            <person name="Barros-Battesti D."/>
        </authorList>
    </citation>
    <scope>NUCLEOTIDE SEQUENCE</scope>
    <source>
        <strain evidence="1">Female</strain>
        <tissue evidence="1">Salivary gland</tissue>
    </source>
</reference>
<feature type="non-terminal residue" evidence="1">
    <location>
        <position position="67"/>
    </location>
</feature>
<protein>
    <submittedName>
        <fullName evidence="1">Uncharacterized protein</fullName>
    </submittedName>
</protein>
<evidence type="ECO:0000313" key="1">
    <source>
        <dbReference type="EMBL" id="JAT79070.1"/>
    </source>
</evidence>
<feature type="non-terminal residue" evidence="1">
    <location>
        <position position="1"/>
    </location>
</feature>
<organism evidence="1">
    <name type="scientific">Ornithodoros brasiliensis</name>
    <name type="common">Mouro tick</name>
    <dbReference type="NCBI Taxonomy" id="888526"/>
    <lineage>
        <taxon>Eukaryota</taxon>
        <taxon>Metazoa</taxon>
        <taxon>Ecdysozoa</taxon>
        <taxon>Arthropoda</taxon>
        <taxon>Chelicerata</taxon>
        <taxon>Arachnida</taxon>
        <taxon>Acari</taxon>
        <taxon>Parasitiformes</taxon>
        <taxon>Ixodida</taxon>
        <taxon>Ixodoidea</taxon>
        <taxon>Argasidae</taxon>
        <taxon>Ornithodorinae</taxon>
        <taxon>Ornithodoros</taxon>
    </lineage>
</organism>
<dbReference type="EMBL" id="GETE01000509">
    <property type="protein sequence ID" value="JAT79070.1"/>
    <property type="molecule type" value="Transcribed_RNA"/>
</dbReference>
<accession>A0A1D2AIR6</accession>
<name>A0A1D2AIR6_ORNBR</name>